<evidence type="ECO:0000313" key="1">
    <source>
        <dbReference type="EMBL" id="OAF69427.1"/>
    </source>
</evidence>
<dbReference type="InterPro" id="IPR029676">
    <property type="entry name" value="CFAP221"/>
</dbReference>
<keyword evidence="2" id="KW-1185">Reference proteome</keyword>
<reference evidence="1 2" key="1">
    <citation type="submission" date="2016-04" db="EMBL/GenBank/DDBJ databases">
        <title>The genome of Intoshia linei affirms orthonectids as highly simplified spiralians.</title>
        <authorList>
            <person name="Mikhailov K.V."/>
            <person name="Slusarev G.S."/>
            <person name="Nikitin M.A."/>
            <person name="Logacheva M.D."/>
            <person name="Penin A."/>
            <person name="Aleoshin V."/>
            <person name="Panchin Y.V."/>
        </authorList>
    </citation>
    <scope>NUCLEOTIDE SEQUENCE [LARGE SCALE GENOMIC DNA]</scope>
    <source>
        <strain evidence="1">Intl2013</strain>
        <tissue evidence="1">Whole animal</tissue>
    </source>
</reference>
<dbReference type="GO" id="GO:0097729">
    <property type="term" value="C:9+2 motile cilium"/>
    <property type="evidence" value="ECO:0007669"/>
    <property type="project" value="TreeGrafter"/>
</dbReference>
<sequence>MLPLLESDRDTKLFKINALEAQKVKNKVCLQKRLGTPPPNHLELTKIFNHLKSNDIFEIDPHEVHFDGYELNQMQIRTIHLINTSGTVERVHVVPPKSQCLNIKYNKFVRLVPGFSIEIKIQLLLSEFCYVYDAIKIQTSHSQKNLVVPVHVYPVLHYNKFPSTIHLSCSQLYNSEDQSTKIYKTLTIINRIPFEFEYFIKRSDNFSNPSIDVRPIEGFILPNSEHKINISYMPKSYGSISITIEVFTSQFNSKPKLCKVFASCMLKKAKLSLLNNKKKYKYNLVDVNNLNTIFSNSERKIQGIYDSYDLEITKITKSKMTAINKVPTVSLINCPYHVSRYLNQKDDSFNVKDRKTIMSNVSNNSTEKSNILNSTSKSFIDKKSSPSLKLIQFEYDLKNIEILEQKNQIRWQTSIGSSDFTTKLKKNIMSEQLRHLRNYQFETICIPRKRECVRTKSELTMFKNFRFIEILNETNQETRNISPKSGRDHINNEETILHHYHRERRDMVESITTLKIGDSRHIRFNLTDKYAWLDRFDALEKFKQYVSRIIIYQRMSRNLNDLMDTLKNWEKMAQTKLTGMLKDIRCHLISRSTEATKSTESNIKPKFESNVGHVYKSVYPNQNSKGTIDNVSEALMSEELKKQDNLNNKFLQRDENTINLILQSVSESDMSLNCFKNPTQDIIYDNPLKPLSLIFEKALEFDWVSKYLEKETFHFPNLHDRKNIVHLDPCVELYSNSMNYNIYNQQEALLEAFNITRSLNSSLPTKKT</sequence>
<organism evidence="1 2">
    <name type="scientific">Intoshia linei</name>
    <dbReference type="NCBI Taxonomy" id="1819745"/>
    <lineage>
        <taxon>Eukaryota</taxon>
        <taxon>Metazoa</taxon>
        <taxon>Spiralia</taxon>
        <taxon>Lophotrochozoa</taxon>
        <taxon>Mesozoa</taxon>
        <taxon>Orthonectida</taxon>
        <taxon>Rhopaluridae</taxon>
        <taxon>Intoshia</taxon>
    </lineage>
</organism>
<dbReference type="AlphaFoldDB" id="A0A177B551"/>
<accession>A0A177B551</accession>
<dbReference type="PANTHER" id="PTHR46500:SF1">
    <property type="entry name" value="CILIA- AND FLAGELLA-ASSOCIATED PROTEIN 221"/>
    <property type="match status" value="1"/>
</dbReference>
<comment type="caution">
    <text evidence="1">The sequence shown here is derived from an EMBL/GenBank/DDBJ whole genome shotgun (WGS) entry which is preliminary data.</text>
</comment>
<dbReference type="InterPro" id="IPR013783">
    <property type="entry name" value="Ig-like_fold"/>
</dbReference>
<evidence type="ECO:0008006" key="3">
    <source>
        <dbReference type="Google" id="ProtNLM"/>
    </source>
</evidence>
<dbReference type="Pfam" id="PF14874">
    <property type="entry name" value="PapD-like"/>
    <property type="match status" value="1"/>
</dbReference>
<dbReference type="PANTHER" id="PTHR46500">
    <property type="entry name" value="CILIA- AND FLAGELLA-ASSOCIATED PROTEIN 221"/>
    <property type="match status" value="1"/>
</dbReference>
<dbReference type="EMBL" id="LWCA01000283">
    <property type="protein sequence ID" value="OAF69427.1"/>
    <property type="molecule type" value="Genomic_DNA"/>
</dbReference>
<dbReference type="Proteomes" id="UP000078046">
    <property type="component" value="Unassembled WGS sequence"/>
</dbReference>
<dbReference type="OrthoDB" id="5538672at2759"/>
<dbReference type="Gene3D" id="2.60.40.10">
    <property type="entry name" value="Immunoglobulins"/>
    <property type="match status" value="1"/>
</dbReference>
<name>A0A177B551_9BILA</name>
<gene>
    <name evidence="1" type="ORF">A3Q56_02827</name>
</gene>
<proteinExistence type="predicted"/>
<dbReference type="GO" id="GO:0044458">
    <property type="term" value="P:motile cilium assembly"/>
    <property type="evidence" value="ECO:0007669"/>
    <property type="project" value="TreeGrafter"/>
</dbReference>
<protein>
    <recommendedName>
        <fullName evidence="3">Primary ciliary dyskinesia protein 1</fullName>
    </recommendedName>
</protein>
<evidence type="ECO:0000313" key="2">
    <source>
        <dbReference type="Proteomes" id="UP000078046"/>
    </source>
</evidence>
<dbReference type="GO" id="GO:0003341">
    <property type="term" value="P:cilium movement"/>
    <property type="evidence" value="ECO:0007669"/>
    <property type="project" value="InterPro"/>
</dbReference>